<name>A0A4Q6XYT1_9SPHI</name>
<accession>A0A4Q6XYT1</accession>
<dbReference type="Gene3D" id="2.160.20.120">
    <property type="match status" value="1"/>
</dbReference>
<keyword evidence="3" id="KW-1185">Reference proteome</keyword>
<dbReference type="OrthoDB" id="703360at2"/>
<reference evidence="2 3" key="1">
    <citation type="submission" date="2019-02" db="EMBL/GenBank/DDBJ databases">
        <authorList>
            <person name="Li Y."/>
        </authorList>
    </citation>
    <scope>NUCLEOTIDE SEQUENCE [LARGE SCALE GENOMIC DNA]</scope>
    <source>
        <strain evidence="2 3">30C10-4-7</strain>
    </source>
</reference>
<organism evidence="2 3">
    <name type="scientific">Sphingobacterium corticibacterium</name>
    <dbReference type="NCBI Taxonomy" id="2484746"/>
    <lineage>
        <taxon>Bacteria</taxon>
        <taxon>Pseudomonadati</taxon>
        <taxon>Bacteroidota</taxon>
        <taxon>Sphingobacteriia</taxon>
        <taxon>Sphingobacteriales</taxon>
        <taxon>Sphingobacteriaceae</taxon>
        <taxon>Sphingobacterium</taxon>
    </lineage>
</organism>
<dbReference type="EMBL" id="SGIT01000001">
    <property type="protein sequence ID" value="RZF61736.1"/>
    <property type="molecule type" value="Genomic_DNA"/>
</dbReference>
<evidence type="ECO:0000259" key="1">
    <source>
        <dbReference type="Pfam" id="PF10988"/>
    </source>
</evidence>
<feature type="domain" description="Putative auto-transporter adhesin head GIN" evidence="1">
    <location>
        <begin position="3"/>
        <end position="187"/>
    </location>
</feature>
<dbReference type="Proteomes" id="UP000292855">
    <property type="component" value="Unassembled WGS sequence"/>
</dbReference>
<dbReference type="AlphaFoldDB" id="A0A4Q6XYT1"/>
<evidence type="ECO:0000313" key="2">
    <source>
        <dbReference type="EMBL" id="RZF61736.1"/>
    </source>
</evidence>
<proteinExistence type="predicted"/>
<dbReference type="RefSeq" id="WP_130139965.1">
    <property type="nucleotide sequence ID" value="NZ_SGIT01000001.1"/>
</dbReference>
<sequence>MNDFDTLIIQTRCKVLLAQGDQISFSIKESGEKANWVNISIVNNQLVVYTKPEYYGYLMLHDYYPQITITYKILTGLQMLDKCFVQSTETLTLQNMGIVVREGHLDITVDAFSLDCTMIKNAYAKLSGRTIFSRVLAHQRSVYDGSELEVSEGNVHVHDEAKASIWFEEELEFGLFGRSKMDYRGNPRMKIVQVDEQCTLKNISNPKTCQQ</sequence>
<protein>
    <recommendedName>
        <fullName evidence="1">Putative auto-transporter adhesin head GIN domain-containing protein</fullName>
    </recommendedName>
</protein>
<evidence type="ECO:0000313" key="3">
    <source>
        <dbReference type="Proteomes" id="UP000292855"/>
    </source>
</evidence>
<gene>
    <name evidence="2" type="ORF">EWE74_02540</name>
</gene>
<comment type="caution">
    <text evidence="2">The sequence shown here is derived from an EMBL/GenBank/DDBJ whole genome shotgun (WGS) entry which is preliminary data.</text>
</comment>
<dbReference type="Pfam" id="PF10988">
    <property type="entry name" value="DUF2807"/>
    <property type="match status" value="1"/>
</dbReference>
<dbReference type="InterPro" id="IPR021255">
    <property type="entry name" value="DUF2807"/>
</dbReference>